<evidence type="ECO:0000313" key="4">
    <source>
        <dbReference type="EMBL" id="TCS35902.1"/>
    </source>
</evidence>
<dbReference type="Proteomes" id="UP000295793">
    <property type="component" value="Unassembled WGS sequence"/>
</dbReference>
<evidence type="ECO:0000256" key="2">
    <source>
        <dbReference type="SAM" id="SignalP"/>
    </source>
</evidence>
<name>A0A4R3HSC4_9GAMM</name>
<feature type="compositionally biased region" description="Acidic residues" evidence="1">
    <location>
        <begin position="153"/>
        <end position="175"/>
    </location>
</feature>
<sequence>MSLKKVSVLATLVAAVSAANAATVSIDDASFENGWGSWVSSSASLTDNDAYDGDYAADISTSGSRFEQTVSVDANTSYTLTAQIMGSGVIGADVGAVEYSQSLTADMDDWIEVSVQIESGSETEITLFGAYNDDEGLVDYVTLESTGESTAGETEETVDEADDTTDDSEDSDDSTEACSAIDMSVVESTSSYDSIYEPGNTIDNVTTDESRWSSDENGAYITYSLADVYSLSSIDIFWYKGDSRSSYFDVSVSSDNSSWTDVISGGSSSGSSTGFEAFDLSDAEGEYVRITGYGNSANAWNSIIEVDVNGCLSDDNADDDEPEEDLPVTEEPVEDDSEEEDSGEEDSGTIGSGSTESNFTRGSLGDNDTVPTIACDTTVSSTSALEDAVSETMEAGTTICLANGEYTDLELQFGGVGSSSAPIKVAAETSGGVTIGGTVLVRMGGEYVQLQGFIFKDGLSDGDLIQTRLGSDPAEFCYNCRITEISVIDMDEDATDSNRWVHLYGEYNRVDHSYFSGKSNAGSLMTVSRELSDYVTDAAGSYGNYMTIDHNYFGDRPPADGKAYAESSDNEYEAIRIGTSETHESDSNSVVEYNYLEKIQGEAEVISNKSGNNTIRFNTIRDSYGSLTTRHGSSITIEGNVIIGDDHPYAGGIRIVDDGHSVFNNYIEGARYKDTTHHGGIVLMGSTVSATGSTSSGYQYLTNVMVANNTIVDSVNSLNVDGGSKSYNPDSVYLVNNLIQDGIGAVITQSDDGMPENSTIEGNIFFGQSYADSDTLADDSVYGITWWDAELEQDSQGLYRPTDSSSANLEVDAYSNSSFESIDDDMDGQSRSSVTLAGADEIATSAASIGLLNRYDVGPMTYTPEATEPHVAEVEIDNYDFDNGSTGWNLADAYISEDSTVVFSRGSSAYIDVAGGIISQEVSIEANTNYTLTAFVNGEATLGAEVDGIDYTTATSASDYELATVSFNSGSATSITVYGTAVGSAAAFDSFRLVSHETLY</sequence>
<dbReference type="Pfam" id="PF14592">
    <property type="entry name" value="Chondroitinas_B"/>
    <property type="match status" value="1"/>
</dbReference>
<protein>
    <submittedName>
        <fullName evidence="4">F5/8 type C domain-containing protein</fullName>
    </submittedName>
</protein>
<keyword evidence="2" id="KW-0732">Signal</keyword>
<dbReference type="InterPro" id="IPR012334">
    <property type="entry name" value="Pectin_lyas_fold"/>
</dbReference>
<dbReference type="InterPro" id="IPR006626">
    <property type="entry name" value="PbH1"/>
</dbReference>
<dbReference type="OrthoDB" id="6475864at2"/>
<dbReference type="CDD" id="cd14251">
    <property type="entry name" value="PL-6"/>
    <property type="match status" value="1"/>
</dbReference>
<keyword evidence="5" id="KW-1185">Reference proteome</keyword>
<feature type="compositionally biased region" description="Acidic residues" evidence="1">
    <location>
        <begin position="315"/>
        <end position="347"/>
    </location>
</feature>
<evidence type="ECO:0000256" key="1">
    <source>
        <dbReference type="SAM" id="MobiDB-lite"/>
    </source>
</evidence>
<comment type="caution">
    <text evidence="4">The sequence shown here is derived from an EMBL/GenBank/DDBJ whole genome shotgun (WGS) entry which is preliminary data.</text>
</comment>
<feature type="chain" id="PRO_5020398258" evidence="2">
    <location>
        <begin position="22"/>
        <end position="1000"/>
    </location>
</feature>
<dbReference type="PROSITE" id="PS50022">
    <property type="entry name" value="FA58C_3"/>
    <property type="match status" value="1"/>
</dbReference>
<evidence type="ECO:0000259" key="3">
    <source>
        <dbReference type="PROSITE" id="PS50022"/>
    </source>
</evidence>
<dbReference type="Pfam" id="PF00754">
    <property type="entry name" value="F5_F8_type_C"/>
    <property type="match status" value="1"/>
</dbReference>
<dbReference type="InterPro" id="IPR011050">
    <property type="entry name" value="Pectin_lyase_fold/virulence"/>
</dbReference>
<organism evidence="4 5">
    <name type="scientific">Reinekea marinisedimentorum</name>
    <dbReference type="NCBI Taxonomy" id="230495"/>
    <lineage>
        <taxon>Bacteria</taxon>
        <taxon>Pseudomonadati</taxon>
        <taxon>Pseudomonadota</taxon>
        <taxon>Gammaproteobacteria</taxon>
        <taxon>Oceanospirillales</taxon>
        <taxon>Saccharospirillaceae</taxon>
        <taxon>Reinekea</taxon>
    </lineage>
</organism>
<gene>
    <name evidence="4" type="ORF">BCF53_12918</name>
</gene>
<dbReference type="AlphaFoldDB" id="A0A4R3HSC4"/>
<feature type="signal peptide" evidence="2">
    <location>
        <begin position="1"/>
        <end position="21"/>
    </location>
</feature>
<dbReference type="SUPFAM" id="SSF51126">
    <property type="entry name" value="Pectin lyase-like"/>
    <property type="match status" value="1"/>
</dbReference>
<proteinExistence type="predicted"/>
<evidence type="ECO:0000313" key="5">
    <source>
        <dbReference type="Proteomes" id="UP000295793"/>
    </source>
</evidence>
<feature type="region of interest" description="Disordered" evidence="1">
    <location>
        <begin position="311"/>
        <end position="372"/>
    </location>
</feature>
<feature type="compositionally biased region" description="Low complexity" evidence="1">
    <location>
        <begin position="348"/>
        <end position="357"/>
    </location>
</feature>
<reference evidence="4 5" key="1">
    <citation type="submission" date="2019-03" db="EMBL/GenBank/DDBJ databases">
        <title>Genomic Encyclopedia of Archaeal and Bacterial Type Strains, Phase II (KMG-II): from individual species to whole genera.</title>
        <authorList>
            <person name="Goeker M."/>
        </authorList>
    </citation>
    <scope>NUCLEOTIDE SEQUENCE [LARGE SCALE GENOMIC DNA]</scope>
    <source>
        <strain evidence="4 5">DSM 15388</strain>
    </source>
</reference>
<dbReference type="Gene3D" id="2.160.20.10">
    <property type="entry name" value="Single-stranded right-handed beta-helix, Pectin lyase-like"/>
    <property type="match status" value="1"/>
</dbReference>
<dbReference type="InterPro" id="IPR008979">
    <property type="entry name" value="Galactose-bd-like_sf"/>
</dbReference>
<dbReference type="RefSeq" id="WP_132704117.1">
    <property type="nucleotide sequence ID" value="NZ_SLZR01000029.1"/>
</dbReference>
<dbReference type="Gene3D" id="2.60.120.260">
    <property type="entry name" value="Galactose-binding domain-like"/>
    <property type="match status" value="3"/>
</dbReference>
<feature type="region of interest" description="Disordered" evidence="1">
    <location>
        <begin position="145"/>
        <end position="176"/>
    </location>
</feature>
<dbReference type="SMART" id="SM00710">
    <property type="entry name" value="PbH1"/>
    <property type="match status" value="7"/>
</dbReference>
<feature type="domain" description="F5/8 type C" evidence="3">
    <location>
        <begin position="168"/>
        <end position="311"/>
    </location>
</feature>
<dbReference type="SUPFAM" id="SSF49785">
    <property type="entry name" value="Galactose-binding domain-like"/>
    <property type="match status" value="1"/>
</dbReference>
<dbReference type="EMBL" id="SLZR01000029">
    <property type="protein sequence ID" value="TCS35902.1"/>
    <property type="molecule type" value="Genomic_DNA"/>
</dbReference>
<dbReference type="InterPro" id="IPR039513">
    <property type="entry name" value="PL-6"/>
</dbReference>
<dbReference type="InterPro" id="IPR000421">
    <property type="entry name" value="FA58C"/>
</dbReference>
<accession>A0A4R3HSC4</accession>